<feature type="chain" id="PRO_5040445549" description="SEA domain-containing protein" evidence="2">
    <location>
        <begin position="22"/>
        <end position="444"/>
    </location>
</feature>
<gene>
    <name evidence="4" type="ORF">CEUTPL_LOCUS7044</name>
</gene>
<name>A0A9N9MN20_9CUCU</name>
<feature type="signal peptide" evidence="2">
    <location>
        <begin position="1"/>
        <end position="21"/>
    </location>
</feature>
<feature type="compositionally biased region" description="Polar residues" evidence="1">
    <location>
        <begin position="405"/>
        <end position="414"/>
    </location>
</feature>
<proteinExistence type="predicted"/>
<evidence type="ECO:0000313" key="5">
    <source>
        <dbReference type="Proteomes" id="UP001152799"/>
    </source>
</evidence>
<reference evidence="4" key="1">
    <citation type="submission" date="2022-01" db="EMBL/GenBank/DDBJ databases">
        <authorList>
            <person name="King R."/>
        </authorList>
    </citation>
    <scope>NUCLEOTIDE SEQUENCE</scope>
</reference>
<evidence type="ECO:0000259" key="3">
    <source>
        <dbReference type="PROSITE" id="PS50024"/>
    </source>
</evidence>
<dbReference type="AlphaFoldDB" id="A0A9N9MN20"/>
<feature type="region of interest" description="Disordered" evidence="1">
    <location>
        <begin position="399"/>
        <end position="432"/>
    </location>
</feature>
<keyword evidence="5" id="KW-1185">Reference proteome</keyword>
<dbReference type="EMBL" id="OU892279">
    <property type="protein sequence ID" value="CAG9766460.1"/>
    <property type="molecule type" value="Genomic_DNA"/>
</dbReference>
<feature type="region of interest" description="Disordered" evidence="1">
    <location>
        <begin position="295"/>
        <end position="381"/>
    </location>
</feature>
<evidence type="ECO:0000256" key="1">
    <source>
        <dbReference type="SAM" id="MobiDB-lite"/>
    </source>
</evidence>
<feature type="compositionally biased region" description="Polar residues" evidence="1">
    <location>
        <begin position="369"/>
        <end position="378"/>
    </location>
</feature>
<protein>
    <recommendedName>
        <fullName evidence="3">SEA domain-containing protein</fullName>
    </recommendedName>
</protein>
<feature type="compositionally biased region" description="Polar residues" evidence="1">
    <location>
        <begin position="295"/>
        <end position="320"/>
    </location>
</feature>
<dbReference type="Proteomes" id="UP001152799">
    <property type="component" value="Chromosome 3"/>
</dbReference>
<keyword evidence="2" id="KW-0732">Signal</keyword>
<feature type="compositionally biased region" description="Polar residues" evidence="1">
    <location>
        <begin position="328"/>
        <end position="362"/>
    </location>
</feature>
<dbReference type="InterPro" id="IPR000082">
    <property type="entry name" value="SEA_dom"/>
</dbReference>
<dbReference type="PROSITE" id="PS50024">
    <property type="entry name" value="SEA"/>
    <property type="match status" value="1"/>
</dbReference>
<evidence type="ECO:0000256" key="2">
    <source>
        <dbReference type="SAM" id="SignalP"/>
    </source>
</evidence>
<feature type="domain" description="SEA" evidence="3">
    <location>
        <begin position="404"/>
        <end position="444"/>
    </location>
</feature>
<sequence>MVVFGTLFLTVLLAVAQLGNGATLNRVSSDTAEHLNAAGAAAVQNEQNTQTITKVETTETKNTGIVAGALEQSSHTSQDAEIDSDSDEQDVAYNVFVPPRNNDDNTQDFWRQIVDLGSNHENLNRESDDLLFNQIVGLAQSRYGVTSGHLGLLKDIIHATYVVMRNFVSNIFGSNGLFEQYVRETHRLVSRFWSAVLGNPGLLTGFIHSTRWVWLQLLTSVLGGSGLLNYAVDRTYRVEADHVKSVYGPYKQWPSGHFDQHSNGWLHGVDRYPRRVDYSTDLYDVDHSHLNSYGDQPNTHGENLNTHGDNLNTHGDNLNTHGEILNTHGDNLNTHGDSLNTHGDNLNTHGDNLNTHADNLNTHGHHLNSYGNHPNSHSDYLVAQSGDQSLNLEQNRNRWSENKQENSASGTFSVHNEKESSEGESASSSLYKEAASEIELLLKT</sequence>
<evidence type="ECO:0000313" key="4">
    <source>
        <dbReference type="EMBL" id="CAG9766460.1"/>
    </source>
</evidence>
<organism evidence="4 5">
    <name type="scientific">Ceutorhynchus assimilis</name>
    <name type="common">cabbage seed weevil</name>
    <dbReference type="NCBI Taxonomy" id="467358"/>
    <lineage>
        <taxon>Eukaryota</taxon>
        <taxon>Metazoa</taxon>
        <taxon>Ecdysozoa</taxon>
        <taxon>Arthropoda</taxon>
        <taxon>Hexapoda</taxon>
        <taxon>Insecta</taxon>
        <taxon>Pterygota</taxon>
        <taxon>Neoptera</taxon>
        <taxon>Endopterygota</taxon>
        <taxon>Coleoptera</taxon>
        <taxon>Polyphaga</taxon>
        <taxon>Cucujiformia</taxon>
        <taxon>Curculionidae</taxon>
        <taxon>Ceutorhynchinae</taxon>
        <taxon>Ceutorhynchus</taxon>
    </lineage>
</organism>
<accession>A0A9N9MN20</accession>